<evidence type="ECO:0000256" key="3">
    <source>
        <dbReference type="ARBA" id="ARBA00049360"/>
    </source>
</evidence>
<evidence type="ECO:0000256" key="4">
    <source>
        <dbReference type="ARBA" id="ARBA00061478"/>
    </source>
</evidence>
<dbReference type="Proteomes" id="UP000288892">
    <property type="component" value="Unassembled WGS sequence"/>
</dbReference>
<dbReference type="InterPro" id="IPR051309">
    <property type="entry name" value="ABCF_ATPase"/>
</dbReference>
<dbReference type="GO" id="GO:0003677">
    <property type="term" value="F:DNA binding"/>
    <property type="evidence" value="ECO:0007669"/>
    <property type="project" value="InterPro"/>
</dbReference>
<dbReference type="SUPFAM" id="SSF52540">
    <property type="entry name" value="P-loop containing nucleoside triphosphate hydrolases"/>
    <property type="match status" value="1"/>
</dbReference>
<dbReference type="CDD" id="cd03221">
    <property type="entry name" value="ABCF_EF-3"/>
    <property type="match status" value="1"/>
</dbReference>
<dbReference type="InterPro" id="IPR032524">
    <property type="entry name" value="ABC_tran_C"/>
</dbReference>
<comment type="caution">
    <text evidence="7">The sequence shown here is derived from an EMBL/GenBank/DDBJ whole genome shotgun (WGS) entry which is preliminary data.</text>
</comment>
<keyword evidence="8" id="KW-1185">Reference proteome</keyword>
<organism evidence="7 8">
    <name type="scientific">Candidatus Electrothrix marina</name>
    <dbReference type="NCBI Taxonomy" id="1859130"/>
    <lineage>
        <taxon>Bacteria</taxon>
        <taxon>Pseudomonadati</taxon>
        <taxon>Thermodesulfobacteriota</taxon>
        <taxon>Desulfobulbia</taxon>
        <taxon>Desulfobulbales</taxon>
        <taxon>Desulfobulbaceae</taxon>
        <taxon>Candidatus Electrothrix</taxon>
    </lineage>
</organism>
<gene>
    <name evidence="7" type="ORF">VU01_12373</name>
</gene>
<proteinExistence type="inferred from homology"/>
<reference evidence="7 8" key="1">
    <citation type="submission" date="2017-01" db="EMBL/GenBank/DDBJ databases">
        <title>The cable genome- insights into the physiology and evolution of filamentous bacteria capable of sulfide oxidation via long distance electron transfer.</title>
        <authorList>
            <person name="Schreiber L."/>
            <person name="Bjerg J.T."/>
            <person name="Boggild A."/>
            <person name="Van De Vossenberg J."/>
            <person name="Meysman F."/>
            <person name="Nielsen L.P."/>
            <person name="Schramm A."/>
            <person name="Kjeldsen K.U."/>
        </authorList>
    </citation>
    <scope>NUCLEOTIDE SEQUENCE [LARGE SCALE GENOMIC DNA]</scope>
    <source>
        <strain evidence="7">A5</strain>
    </source>
</reference>
<dbReference type="PROSITE" id="PS50893">
    <property type="entry name" value="ABC_TRANSPORTER_2"/>
    <property type="match status" value="1"/>
</dbReference>
<dbReference type="PROSITE" id="PS00211">
    <property type="entry name" value="ABC_TRANSPORTER_1"/>
    <property type="match status" value="1"/>
</dbReference>
<dbReference type="InterPro" id="IPR003439">
    <property type="entry name" value="ABC_transporter-like_ATP-bd"/>
</dbReference>
<evidence type="ECO:0000259" key="6">
    <source>
        <dbReference type="PROSITE" id="PS50893"/>
    </source>
</evidence>
<sequence>MDKAQRMELERSAYDNQQAMIKQAEQFIIRFRAKSTKAKQVQSRVKQLEKLERLELSESERTIHFSFPPAMPSGRDILQMDQVNKSFDNKKVFRDVCLSLQRGDKLGVVGVNGAGKTTLLKIMAGLEAAEGDISLGHNVVLTYFGQHQAQELYGESSILDTVYHAAQDMTVTKVRSLLGAFLFTGDEVDKQVQVLSGGEKSRVALAKMLVKPANLMLLDEPTNHLDITSQEVLQEAMAQYEGSIIVVSHNRAFVNSFVNKVLEIRDGRAILHEGNIDDYLAARKQLEEDKAGQQKKEKSQKKPQKSAPVKTEQDASGSGDRKEDRRLRAQRRQQLNSQLKPWKNKAAAAEKQVEKLEKRKEELEVLMADPDLYADQPRWLKVSKEYNEAAKQLERQYAVWEEAQGKIEEVENES</sequence>
<accession>A0A444JD15</accession>
<dbReference type="GO" id="GO:0016887">
    <property type="term" value="F:ATP hydrolysis activity"/>
    <property type="evidence" value="ECO:0007669"/>
    <property type="project" value="InterPro"/>
</dbReference>
<name>A0A444JD15_9BACT</name>
<dbReference type="InterPro" id="IPR003593">
    <property type="entry name" value="AAA+_ATPase"/>
</dbReference>
<dbReference type="Gene3D" id="3.40.50.300">
    <property type="entry name" value="P-loop containing nucleotide triphosphate hydrolases"/>
    <property type="match status" value="1"/>
</dbReference>
<evidence type="ECO:0000313" key="7">
    <source>
        <dbReference type="EMBL" id="RWX50979.1"/>
    </source>
</evidence>
<comment type="similarity">
    <text evidence="4">Belongs to the ABC transporter superfamily. ABCF family. Uup subfamily.</text>
</comment>
<dbReference type="PANTHER" id="PTHR42855:SF2">
    <property type="entry name" value="DRUG RESISTANCE ABC TRANSPORTER,ATP-BINDING PROTEIN"/>
    <property type="match status" value="1"/>
</dbReference>
<dbReference type="Pfam" id="PF12848">
    <property type="entry name" value="ABC_tran_Xtn"/>
    <property type="match status" value="1"/>
</dbReference>
<feature type="domain" description="ABC transporter" evidence="6">
    <location>
        <begin position="78"/>
        <end position="298"/>
    </location>
</feature>
<dbReference type="InterPro" id="IPR017871">
    <property type="entry name" value="ABC_transporter-like_CS"/>
</dbReference>
<dbReference type="Gene3D" id="1.10.287.380">
    <property type="entry name" value="Valyl-tRNA synthetase, C-terminal domain"/>
    <property type="match status" value="1"/>
</dbReference>
<comment type="catalytic activity">
    <reaction evidence="3">
        <text>ATP + H2O = ADP + phosphate + H(+)</text>
        <dbReference type="Rhea" id="RHEA:13065"/>
        <dbReference type="ChEBI" id="CHEBI:15377"/>
        <dbReference type="ChEBI" id="CHEBI:15378"/>
        <dbReference type="ChEBI" id="CHEBI:30616"/>
        <dbReference type="ChEBI" id="CHEBI:43474"/>
        <dbReference type="ChEBI" id="CHEBI:456216"/>
    </reaction>
</comment>
<dbReference type="SUPFAM" id="SSF75620">
    <property type="entry name" value="Release factor"/>
    <property type="match status" value="1"/>
</dbReference>
<dbReference type="InterPro" id="IPR037118">
    <property type="entry name" value="Val-tRNA_synth_C_sf"/>
</dbReference>
<evidence type="ECO:0000256" key="1">
    <source>
        <dbReference type="ARBA" id="ARBA00022741"/>
    </source>
</evidence>
<dbReference type="InterPro" id="IPR027417">
    <property type="entry name" value="P-loop_NTPase"/>
</dbReference>
<evidence type="ECO:0000256" key="2">
    <source>
        <dbReference type="ARBA" id="ARBA00022840"/>
    </source>
</evidence>
<dbReference type="EMBL" id="MTKS01000237">
    <property type="protein sequence ID" value="RWX50979.1"/>
    <property type="molecule type" value="Genomic_DNA"/>
</dbReference>
<dbReference type="InterPro" id="IPR045853">
    <property type="entry name" value="Pep_chain_release_fac_I_sf"/>
</dbReference>
<dbReference type="Pfam" id="PF00005">
    <property type="entry name" value="ABC_tran"/>
    <property type="match status" value="1"/>
</dbReference>
<feature type="compositionally biased region" description="Basic and acidic residues" evidence="5">
    <location>
        <begin position="288"/>
        <end position="297"/>
    </location>
</feature>
<dbReference type="SMART" id="SM00382">
    <property type="entry name" value="AAA"/>
    <property type="match status" value="1"/>
</dbReference>
<dbReference type="Pfam" id="PF16326">
    <property type="entry name" value="ABC_tran_CTD"/>
    <property type="match status" value="1"/>
</dbReference>
<keyword evidence="2" id="KW-0067">ATP-binding</keyword>
<dbReference type="GO" id="GO:0005524">
    <property type="term" value="F:ATP binding"/>
    <property type="evidence" value="ECO:0007669"/>
    <property type="project" value="UniProtKB-KW"/>
</dbReference>
<dbReference type="PANTHER" id="PTHR42855">
    <property type="entry name" value="ABC TRANSPORTER ATP-BINDING SUBUNIT"/>
    <property type="match status" value="1"/>
</dbReference>
<keyword evidence="1" id="KW-0547">Nucleotide-binding</keyword>
<protein>
    <submittedName>
        <fullName evidence="7">ABC transporter C-terminal domain-containing protein</fullName>
    </submittedName>
</protein>
<feature type="region of interest" description="Disordered" evidence="5">
    <location>
        <begin position="288"/>
        <end position="346"/>
    </location>
</feature>
<evidence type="ECO:0000256" key="5">
    <source>
        <dbReference type="SAM" id="MobiDB-lite"/>
    </source>
</evidence>
<evidence type="ECO:0000313" key="8">
    <source>
        <dbReference type="Proteomes" id="UP000288892"/>
    </source>
</evidence>
<dbReference type="InterPro" id="IPR032781">
    <property type="entry name" value="ABC_tran_Xtn"/>
</dbReference>
<dbReference type="AlphaFoldDB" id="A0A444JD15"/>
<dbReference type="FunFam" id="3.40.50.300:FF:000309">
    <property type="entry name" value="ABC transporter ATP-binding protein"/>
    <property type="match status" value="1"/>
</dbReference>